<gene>
    <name evidence="8" type="ORF">LDAN0321_LOCUS18364</name>
</gene>
<dbReference type="SUPFAM" id="SSF46565">
    <property type="entry name" value="Chaperone J-domain"/>
    <property type="match status" value="1"/>
</dbReference>
<evidence type="ECO:0000256" key="3">
    <source>
        <dbReference type="ARBA" id="ARBA00022771"/>
    </source>
</evidence>
<dbReference type="GO" id="GO:0005737">
    <property type="term" value="C:cytoplasm"/>
    <property type="evidence" value="ECO:0007669"/>
    <property type="project" value="TreeGrafter"/>
</dbReference>
<dbReference type="GO" id="GO:0008270">
    <property type="term" value="F:zinc ion binding"/>
    <property type="evidence" value="ECO:0007669"/>
    <property type="project" value="UniProtKB-KW"/>
</dbReference>
<dbReference type="Gene3D" id="2.60.260.20">
    <property type="entry name" value="Urease metallochaperone UreE, N-terminal domain"/>
    <property type="match status" value="2"/>
</dbReference>
<dbReference type="SMART" id="SM00271">
    <property type="entry name" value="DnaJ"/>
    <property type="match status" value="1"/>
</dbReference>
<dbReference type="InterPro" id="IPR036869">
    <property type="entry name" value="J_dom_sf"/>
</dbReference>
<evidence type="ECO:0000259" key="7">
    <source>
        <dbReference type="PROSITE" id="PS50076"/>
    </source>
</evidence>
<name>A0A7S2LGX2_9STRA</name>
<dbReference type="CDD" id="cd10747">
    <property type="entry name" value="DnaJ_C"/>
    <property type="match status" value="1"/>
</dbReference>
<evidence type="ECO:0000256" key="4">
    <source>
        <dbReference type="ARBA" id="ARBA00022833"/>
    </source>
</evidence>
<feature type="domain" description="J" evidence="7">
    <location>
        <begin position="17"/>
        <end position="82"/>
    </location>
</feature>
<dbReference type="FunFam" id="2.60.260.20:FF:000005">
    <property type="entry name" value="Chaperone protein dnaJ 1, mitochondrial"/>
    <property type="match status" value="1"/>
</dbReference>
<dbReference type="FunFam" id="2.60.260.20:FF:000009">
    <property type="entry name" value="Putative Mitochondrial DnaJ chaperone"/>
    <property type="match status" value="1"/>
</dbReference>
<keyword evidence="1" id="KW-0479">Metal-binding</keyword>
<keyword evidence="5" id="KW-0143">Chaperone</keyword>
<dbReference type="PROSITE" id="PS50076">
    <property type="entry name" value="DNAJ_2"/>
    <property type="match status" value="1"/>
</dbReference>
<dbReference type="Pfam" id="PF00226">
    <property type="entry name" value="DnaJ"/>
    <property type="match status" value="1"/>
</dbReference>
<organism evidence="8">
    <name type="scientific">Leptocylindrus danicus</name>
    <dbReference type="NCBI Taxonomy" id="163516"/>
    <lineage>
        <taxon>Eukaryota</taxon>
        <taxon>Sar</taxon>
        <taxon>Stramenopiles</taxon>
        <taxon>Ochrophyta</taxon>
        <taxon>Bacillariophyta</taxon>
        <taxon>Coscinodiscophyceae</taxon>
        <taxon>Chaetocerotophycidae</taxon>
        <taxon>Leptocylindrales</taxon>
        <taxon>Leptocylindraceae</taxon>
        <taxon>Leptocylindrus</taxon>
    </lineage>
</organism>
<evidence type="ECO:0000313" key="8">
    <source>
        <dbReference type="EMBL" id="CAD9606166.1"/>
    </source>
</evidence>
<feature type="region of interest" description="Disordered" evidence="6">
    <location>
        <begin position="352"/>
        <end position="388"/>
    </location>
</feature>
<dbReference type="Pfam" id="PF01556">
    <property type="entry name" value="DnaJ_C"/>
    <property type="match status" value="1"/>
</dbReference>
<dbReference type="PROSITE" id="PS00636">
    <property type="entry name" value="DNAJ_1"/>
    <property type="match status" value="1"/>
</dbReference>
<dbReference type="EMBL" id="HBGY01029579">
    <property type="protein sequence ID" value="CAD9606166.1"/>
    <property type="molecule type" value="Transcribed_RNA"/>
</dbReference>
<dbReference type="Gene3D" id="1.10.287.110">
    <property type="entry name" value="DnaJ domain"/>
    <property type="match status" value="1"/>
</dbReference>
<evidence type="ECO:0000256" key="5">
    <source>
        <dbReference type="ARBA" id="ARBA00023186"/>
    </source>
</evidence>
<sequence>MFKRGSVRCMSNSNKRDFYEVLGVSKGADKGEIKKAYFKLAKEYHPDRNKDNPEAAEKFKEATAAYEVLSDEKQKELYDSYGHAGVDPNFQAGQGFGDGFAGFDFGGGRGGGNFHFHSHGGGGAHDADIEDLFEAFFGGGAGGRRQRGPRRGSDLQMRVNLSFQEAVFGSSKDLKLKYQVRENDRYVTKEREVTVETPAGVDTGMNLRLQGQGAEGDPGAPRGNLLVQVIVEEDEYFHRDGFDVHTEVPISFVQAVLGGTVDVRTLTGIVEMKIPSGCQPDTKLMLRGKGIPRLHGNGGRGNQIAHLKIEIPKKVSHRQEELLREFDEETRACGGGISGRLAKAAKSTFDKFFGGEKEKKEDKPSEKLSNNDKSEEEEEPPEKKQQAV</sequence>
<keyword evidence="4" id="KW-0862">Zinc</keyword>
<evidence type="ECO:0000256" key="6">
    <source>
        <dbReference type="SAM" id="MobiDB-lite"/>
    </source>
</evidence>
<dbReference type="AlphaFoldDB" id="A0A7S2LGX2"/>
<accession>A0A7S2LGX2</accession>
<dbReference type="InterPro" id="IPR001623">
    <property type="entry name" value="DnaJ_domain"/>
</dbReference>
<dbReference type="InterPro" id="IPR018253">
    <property type="entry name" value="DnaJ_domain_CS"/>
</dbReference>
<dbReference type="SUPFAM" id="SSF49493">
    <property type="entry name" value="HSP40/DnaJ peptide-binding domain"/>
    <property type="match status" value="2"/>
</dbReference>
<keyword evidence="3" id="KW-0863">Zinc-finger</keyword>
<dbReference type="CDD" id="cd06257">
    <property type="entry name" value="DnaJ"/>
    <property type="match status" value="1"/>
</dbReference>
<feature type="compositionally biased region" description="Basic and acidic residues" evidence="6">
    <location>
        <begin position="353"/>
        <end position="373"/>
    </location>
</feature>
<keyword evidence="2" id="KW-0677">Repeat</keyword>
<dbReference type="GO" id="GO:0051082">
    <property type="term" value="F:unfolded protein binding"/>
    <property type="evidence" value="ECO:0007669"/>
    <property type="project" value="InterPro"/>
</dbReference>
<proteinExistence type="predicted"/>
<dbReference type="PANTHER" id="PTHR43096:SF52">
    <property type="entry name" value="DNAJ HOMOLOG 1, MITOCHONDRIAL-RELATED"/>
    <property type="match status" value="1"/>
</dbReference>
<evidence type="ECO:0000256" key="2">
    <source>
        <dbReference type="ARBA" id="ARBA00022737"/>
    </source>
</evidence>
<reference evidence="8" key="1">
    <citation type="submission" date="2021-01" db="EMBL/GenBank/DDBJ databases">
        <authorList>
            <person name="Corre E."/>
            <person name="Pelletier E."/>
            <person name="Niang G."/>
            <person name="Scheremetjew M."/>
            <person name="Finn R."/>
            <person name="Kale V."/>
            <person name="Holt S."/>
            <person name="Cochrane G."/>
            <person name="Meng A."/>
            <person name="Brown T."/>
            <person name="Cohen L."/>
        </authorList>
    </citation>
    <scope>NUCLEOTIDE SEQUENCE</scope>
    <source>
        <strain evidence="8">B650</strain>
    </source>
</reference>
<evidence type="ECO:0000256" key="1">
    <source>
        <dbReference type="ARBA" id="ARBA00022723"/>
    </source>
</evidence>
<dbReference type="PRINTS" id="PR00625">
    <property type="entry name" value="JDOMAIN"/>
</dbReference>
<dbReference type="InterPro" id="IPR002939">
    <property type="entry name" value="DnaJ_C"/>
</dbReference>
<protein>
    <recommendedName>
        <fullName evidence="7">J domain-containing protein</fullName>
    </recommendedName>
</protein>
<dbReference type="PANTHER" id="PTHR43096">
    <property type="entry name" value="DNAJ HOMOLOG 1, MITOCHONDRIAL-RELATED"/>
    <property type="match status" value="1"/>
</dbReference>
<dbReference type="GO" id="GO:0042026">
    <property type="term" value="P:protein refolding"/>
    <property type="evidence" value="ECO:0007669"/>
    <property type="project" value="TreeGrafter"/>
</dbReference>
<dbReference type="InterPro" id="IPR008971">
    <property type="entry name" value="HSP40/DnaJ_pept-bd"/>
</dbReference>